<evidence type="ECO:0000256" key="1">
    <source>
        <dbReference type="SAM" id="Phobius"/>
    </source>
</evidence>
<comment type="caution">
    <text evidence="2">The sequence shown here is derived from an EMBL/GenBank/DDBJ whole genome shotgun (WGS) entry which is preliminary data.</text>
</comment>
<proteinExistence type="predicted"/>
<evidence type="ECO:0000313" key="2">
    <source>
        <dbReference type="EMBL" id="CAB3259614.1"/>
    </source>
</evidence>
<keyword evidence="3" id="KW-1185">Reference proteome</keyword>
<protein>
    <submittedName>
        <fullName evidence="2">Uncharacterized protein</fullName>
    </submittedName>
</protein>
<keyword evidence="1" id="KW-0812">Transmembrane</keyword>
<feature type="transmembrane region" description="Helical" evidence="1">
    <location>
        <begin position="215"/>
        <end position="235"/>
    </location>
</feature>
<keyword evidence="1" id="KW-1133">Transmembrane helix</keyword>
<accession>A0A8S1BRG9</accession>
<dbReference type="EMBL" id="CADEBC010000631">
    <property type="protein sequence ID" value="CAB3259614.1"/>
    <property type="molecule type" value="Genomic_DNA"/>
</dbReference>
<organism evidence="2 3">
    <name type="scientific">Arctia plantaginis</name>
    <name type="common">Wood tiger moth</name>
    <name type="synonym">Phalaena plantaginis</name>
    <dbReference type="NCBI Taxonomy" id="874455"/>
    <lineage>
        <taxon>Eukaryota</taxon>
        <taxon>Metazoa</taxon>
        <taxon>Ecdysozoa</taxon>
        <taxon>Arthropoda</taxon>
        <taxon>Hexapoda</taxon>
        <taxon>Insecta</taxon>
        <taxon>Pterygota</taxon>
        <taxon>Neoptera</taxon>
        <taxon>Endopterygota</taxon>
        <taxon>Lepidoptera</taxon>
        <taxon>Glossata</taxon>
        <taxon>Ditrysia</taxon>
        <taxon>Noctuoidea</taxon>
        <taxon>Erebidae</taxon>
        <taxon>Arctiinae</taxon>
        <taxon>Arctia</taxon>
    </lineage>
</organism>
<dbReference type="OrthoDB" id="5951731at2759"/>
<evidence type="ECO:0000313" key="3">
    <source>
        <dbReference type="Proteomes" id="UP000494106"/>
    </source>
</evidence>
<name>A0A8S1BRG9_ARCPL</name>
<dbReference type="AlphaFoldDB" id="A0A8S1BRG9"/>
<keyword evidence="1" id="KW-0472">Membrane</keyword>
<sequence>MKVLIDDEEYLVDLRLNLELVTENHVLSYQNNGTTVLYKPHKEDDWATFDETEFQGPHKANEGPFYVELVLVVDRSYFEAYNRKLCFVHKQMQTIANILTRNKPRFLNFEYPICGNGILDLGEQFRLQCDDRSWYIPPVLRLLRSKHLYALERMLHVTRASAAIYRGTVFVSQIIKQKLDSAYNRGTLCTMSEPGITAHPLPTDENSTFLRKTDVVLYVMILGTVPAILLIICAYKVKSNQ</sequence>
<dbReference type="Proteomes" id="UP000494106">
    <property type="component" value="Unassembled WGS sequence"/>
</dbReference>
<gene>
    <name evidence="2" type="ORF">APLA_LOCUS17123</name>
</gene>
<reference evidence="2 3" key="1">
    <citation type="submission" date="2020-04" db="EMBL/GenBank/DDBJ databases">
        <authorList>
            <person name="Wallbank WR R."/>
            <person name="Pardo Diaz C."/>
            <person name="Kozak K."/>
            <person name="Martin S."/>
            <person name="Jiggins C."/>
            <person name="Moest M."/>
            <person name="Warren A I."/>
            <person name="Byers J.R.P. K."/>
            <person name="Montejo-Kovacevich G."/>
            <person name="Yen C E."/>
        </authorList>
    </citation>
    <scope>NUCLEOTIDE SEQUENCE [LARGE SCALE GENOMIC DNA]</scope>
</reference>